<dbReference type="Pfam" id="PF13027">
    <property type="entry name" value="DUF3888"/>
    <property type="match status" value="1"/>
</dbReference>
<reference evidence="2 3" key="1">
    <citation type="submission" date="2018-05" db="EMBL/GenBank/DDBJ databases">
        <title>Freshwater and sediment microbial communities from various areas in North America, analyzing microbe dynamics in response to fracking.</title>
        <authorList>
            <person name="Lamendella R."/>
        </authorList>
    </citation>
    <scope>NUCLEOTIDE SEQUENCE [LARGE SCALE GENOMIC DNA]</scope>
    <source>
        <strain evidence="2 3">DB-3</strain>
    </source>
</reference>
<feature type="chain" id="PRO_5032763041" evidence="1">
    <location>
        <begin position="28"/>
        <end position="128"/>
    </location>
</feature>
<name>A0A855Y379_9BACL</name>
<dbReference type="AlphaFoldDB" id="A0A855Y379"/>
<proteinExistence type="predicted"/>
<comment type="caution">
    <text evidence="2">The sequence shown here is derived from an EMBL/GenBank/DDBJ whole genome shotgun (WGS) entry which is preliminary data.</text>
</comment>
<gene>
    <name evidence="2" type="ORF">DET56_111164</name>
</gene>
<evidence type="ECO:0000313" key="2">
    <source>
        <dbReference type="EMBL" id="PWW36131.1"/>
    </source>
</evidence>
<dbReference type="EMBL" id="QGTZ01000011">
    <property type="protein sequence ID" value="PWW36131.1"/>
    <property type="molecule type" value="Genomic_DNA"/>
</dbReference>
<dbReference type="Proteomes" id="UP000247078">
    <property type="component" value="Unassembled WGS sequence"/>
</dbReference>
<dbReference type="RefSeq" id="WP_110001274.1">
    <property type="nucleotide sequence ID" value="NZ_QGTZ01000011.1"/>
</dbReference>
<dbReference type="InterPro" id="IPR024984">
    <property type="entry name" value="DUF3888"/>
</dbReference>
<sequence length="128" mass="14663">MRKVLNIFVSCIVFCILMLNLSGLAYAEPNPVNEEEFKPLSLTLLNPSIQLAITQYYQKIQKPQPSYGFYDMKVLELQRKSPGGYAFRVVVEVSTYYGPHNPPNAKEFITFDIDTGKVKLIQYIHRNG</sequence>
<protein>
    <submittedName>
        <fullName evidence="2">Uncharacterized protein DUF3888</fullName>
    </submittedName>
</protein>
<keyword evidence="1" id="KW-0732">Signal</keyword>
<evidence type="ECO:0000313" key="3">
    <source>
        <dbReference type="Proteomes" id="UP000247078"/>
    </source>
</evidence>
<organism evidence="2 3">
    <name type="scientific">Paenibacillus pabuli</name>
    <dbReference type="NCBI Taxonomy" id="1472"/>
    <lineage>
        <taxon>Bacteria</taxon>
        <taxon>Bacillati</taxon>
        <taxon>Bacillota</taxon>
        <taxon>Bacilli</taxon>
        <taxon>Bacillales</taxon>
        <taxon>Paenibacillaceae</taxon>
        <taxon>Paenibacillus</taxon>
    </lineage>
</organism>
<feature type="signal peptide" evidence="1">
    <location>
        <begin position="1"/>
        <end position="27"/>
    </location>
</feature>
<evidence type="ECO:0000256" key="1">
    <source>
        <dbReference type="SAM" id="SignalP"/>
    </source>
</evidence>
<accession>A0A855Y379</accession>